<name>A0A2G5HLC8_CERBT</name>
<dbReference type="AlphaFoldDB" id="A0A2G5HLC8"/>
<dbReference type="InterPro" id="IPR007219">
    <property type="entry name" value="XnlR_reg_dom"/>
</dbReference>
<keyword evidence="4 7" id="KW-0863">Zinc-finger</keyword>
<evidence type="ECO:0000256" key="5">
    <source>
        <dbReference type="ARBA" id="ARBA00022833"/>
    </source>
</evidence>
<evidence type="ECO:0000313" key="11">
    <source>
        <dbReference type="EMBL" id="WPB01317.1"/>
    </source>
</evidence>
<feature type="region of interest" description="Disordered" evidence="8">
    <location>
        <begin position="1"/>
        <end position="52"/>
    </location>
</feature>
<feature type="compositionally biased region" description="Polar residues" evidence="8">
    <location>
        <begin position="288"/>
        <end position="302"/>
    </location>
</feature>
<feature type="compositionally biased region" description="Polar residues" evidence="8">
    <location>
        <begin position="128"/>
        <end position="165"/>
    </location>
</feature>
<organism evidence="10 12">
    <name type="scientific">Cercospora beticola</name>
    <name type="common">Sugarbeet leaf spot fungus</name>
    <dbReference type="NCBI Taxonomy" id="122368"/>
    <lineage>
        <taxon>Eukaryota</taxon>
        <taxon>Fungi</taxon>
        <taxon>Dikarya</taxon>
        <taxon>Ascomycota</taxon>
        <taxon>Pezizomycotina</taxon>
        <taxon>Dothideomycetes</taxon>
        <taxon>Dothideomycetidae</taxon>
        <taxon>Mycosphaerellales</taxon>
        <taxon>Mycosphaerellaceae</taxon>
        <taxon>Cercospora</taxon>
    </lineage>
</organism>
<protein>
    <submittedName>
        <fullName evidence="10">Zinc finger protein</fullName>
    </submittedName>
</protein>
<dbReference type="CDD" id="cd12148">
    <property type="entry name" value="fungal_TF_MHR"/>
    <property type="match status" value="1"/>
</dbReference>
<feature type="compositionally biased region" description="Basic and acidic residues" evidence="8">
    <location>
        <begin position="635"/>
        <end position="646"/>
    </location>
</feature>
<evidence type="ECO:0000256" key="4">
    <source>
        <dbReference type="ARBA" id="ARBA00022771"/>
    </source>
</evidence>
<dbReference type="EMBL" id="CP134187">
    <property type="protein sequence ID" value="WPB01317.1"/>
    <property type="molecule type" value="Genomic_DNA"/>
</dbReference>
<feature type="compositionally biased region" description="Polar residues" evidence="8">
    <location>
        <begin position="198"/>
        <end position="209"/>
    </location>
</feature>
<evidence type="ECO:0000256" key="8">
    <source>
        <dbReference type="SAM" id="MobiDB-lite"/>
    </source>
</evidence>
<dbReference type="EMBL" id="LKMD01000105">
    <property type="protein sequence ID" value="PIA93012.1"/>
    <property type="molecule type" value="Genomic_DNA"/>
</dbReference>
<keyword evidence="2" id="KW-0479">Metal-binding</keyword>
<dbReference type="Pfam" id="PF00096">
    <property type="entry name" value="zf-C2H2"/>
    <property type="match status" value="1"/>
</dbReference>
<feature type="region of interest" description="Disordered" evidence="8">
    <location>
        <begin position="112"/>
        <end position="302"/>
    </location>
</feature>
<dbReference type="InterPro" id="IPR013087">
    <property type="entry name" value="Znf_C2H2_type"/>
</dbReference>
<reference evidence="10 12" key="1">
    <citation type="submission" date="2015-10" db="EMBL/GenBank/DDBJ databases">
        <title>The cercosporin biosynthetic gene cluster was horizontally transferred to several fungal lineages and shown to be expanded in Cercospora beticola based on microsynteny with recipient genomes.</title>
        <authorList>
            <person name="De Jonge R."/>
            <person name="Ebert M.K."/>
            <person name="Suttle J.C."/>
            <person name="Jurick Ii W.M."/>
            <person name="Secor G.A."/>
            <person name="Thomma B.P."/>
            <person name="Van De Peer Y."/>
            <person name="Bolton M.D."/>
        </authorList>
    </citation>
    <scope>NUCLEOTIDE SEQUENCE [LARGE SCALE GENOMIC DNA]</scope>
    <source>
        <strain evidence="10 12">09-40</strain>
    </source>
</reference>
<gene>
    <name evidence="10" type="ORF">CB0940_04104</name>
    <name evidence="11" type="ORF">RHO25_005941</name>
</gene>
<evidence type="ECO:0000313" key="13">
    <source>
        <dbReference type="Proteomes" id="UP001302367"/>
    </source>
</evidence>
<evidence type="ECO:0000256" key="1">
    <source>
        <dbReference type="ARBA" id="ARBA00004123"/>
    </source>
</evidence>
<feature type="domain" description="C2H2-type" evidence="9">
    <location>
        <begin position="60"/>
        <end position="89"/>
    </location>
</feature>
<dbReference type="Proteomes" id="UP001302367">
    <property type="component" value="Chromosome 4"/>
</dbReference>
<dbReference type="GO" id="GO:0008270">
    <property type="term" value="F:zinc ion binding"/>
    <property type="evidence" value="ECO:0007669"/>
    <property type="project" value="UniProtKB-KW"/>
</dbReference>
<evidence type="ECO:0000256" key="3">
    <source>
        <dbReference type="ARBA" id="ARBA00022737"/>
    </source>
</evidence>
<feature type="compositionally biased region" description="Polar residues" evidence="8">
    <location>
        <begin position="242"/>
        <end position="267"/>
    </location>
</feature>
<dbReference type="PANTHER" id="PTHR40626">
    <property type="entry name" value="MIP31509P"/>
    <property type="match status" value="1"/>
</dbReference>
<feature type="compositionally biased region" description="Basic residues" evidence="8">
    <location>
        <begin position="112"/>
        <end position="121"/>
    </location>
</feature>
<dbReference type="PROSITE" id="PS00028">
    <property type="entry name" value="ZINC_FINGER_C2H2_1"/>
    <property type="match status" value="2"/>
</dbReference>
<dbReference type="InterPro" id="IPR036236">
    <property type="entry name" value="Znf_C2H2_sf"/>
</dbReference>
<dbReference type="GO" id="GO:0005634">
    <property type="term" value="C:nucleus"/>
    <property type="evidence" value="ECO:0007669"/>
    <property type="project" value="UniProtKB-SubCell"/>
</dbReference>
<evidence type="ECO:0000313" key="10">
    <source>
        <dbReference type="EMBL" id="PIA93012.1"/>
    </source>
</evidence>
<feature type="compositionally biased region" description="Low complexity" evidence="8">
    <location>
        <begin position="1060"/>
        <end position="1076"/>
    </location>
</feature>
<dbReference type="InterPro" id="IPR051059">
    <property type="entry name" value="VerF-like"/>
</dbReference>
<feature type="compositionally biased region" description="Acidic residues" evidence="8">
    <location>
        <begin position="27"/>
        <end position="38"/>
    </location>
</feature>
<dbReference type="SMART" id="SM00355">
    <property type="entry name" value="ZnF_C2H2"/>
    <property type="match status" value="2"/>
</dbReference>
<sequence>MSAKQAKSAVDTGAPLDSRPASRKENDEVEMDDAEHEVDDVSERRSKKKRRVVKTMDKKYECPQPDCGKSYSRAEHLYRHQLNHTPKQIYYCDFPGCDRNFVRADLCARHKERHTAKGSHLQRKDAFMNSQRQQPNNVTKPGSTKDVASTHTESSPSDSAHSVQQLPLPDSKAYISPATQLPPSLYTAAGDQQPYPNPSQHNQQLSSLHTGGPNGVDSHQGASGTYGTYQSNFNGAQHVVPSPSSSTARRYSVDSQFSRPNAMTNGHVQPLAMHPPPVPGHQPQTPVYTQSPYQTQEPRGANQQYQANSATGSLPPLPPFEMQPPAYNNRSSTMNTSAMTAEYQFHPSNDGPGNMVPELDAFGQYTGGYIMPVFGMDSFNRSSHTGFDFVQLIEDPSMSFVDGPSPPFDLHYNMQVPGLAQPKLEADSALPQLPDTEADNDKSPEIYAMDLSMRESNITEQRQRRIINMVEKWEDIERVPGQMSKNKFLPGDVTDPTHPLSVEMLKTYLTSFWIHIHQQMPIMHRPSFNGQTCPDLLLLAMMCLGACCLDRTHTPERIKASAELSFFCAWHIRWEIFKEAEFRPPAKMWTFQTMLLLELFEKMYSTRALHERAHIHHATTLTVMRRGSSLIGRGATDEAKAREDPTRTPPGPEGSINTSGQNTADPWWNNWISKEASLRVGYAAFVIDSTHAAMFGHAAAMAPADLALQLPCDESIWAAQSGAEVMRAEGSLKANGFQRLTFQEGLKRIMHGKPVRTNVFGRVILMAGLLNLSWQMNSRELQANTFSAQNSIGNPIKWRLTLCHAFDHWRKDFDESLVKAEATSDPPVDLGNKSNCHKDHRDNVFESRTCLHSLAHMALHAEIVDVEVLAGADRVLGRDILDVDRVVVRQRMQEWASSPRARDAVFYAMRFLREVLMPDPESSTPHTGRMRFKTGIPYSARDDYLLNRPYILYYACMVVWAYGYLLDGPITDRKFDLMTVEAQVWDMQQFLGVLDKIKDPSELDNVTNRNRVIGLLVLMRDCFETPRWELLEESARQLGLCIEMLCPGFNQELKEYRQSQEQQQQQQYEQYEQNNQVHGSRMGK</sequence>
<dbReference type="GO" id="GO:0000785">
    <property type="term" value="C:chromatin"/>
    <property type="evidence" value="ECO:0007669"/>
    <property type="project" value="TreeGrafter"/>
</dbReference>
<dbReference type="Pfam" id="PF04082">
    <property type="entry name" value="Fungal_trans"/>
    <property type="match status" value="1"/>
</dbReference>
<dbReference type="OrthoDB" id="427030at2759"/>
<keyword evidence="6" id="KW-0539">Nucleus</keyword>
<dbReference type="PANTHER" id="PTHR40626:SF11">
    <property type="entry name" value="ZINC FINGER PROTEIN YPR022C"/>
    <property type="match status" value="1"/>
</dbReference>
<dbReference type="GO" id="GO:0000978">
    <property type="term" value="F:RNA polymerase II cis-regulatory region sequence-specific DNA binding"/>
    <property type="evidence" value="ECO:0007669"/>
    <property type="project" value="InterPro"/>
</dbReference>
<evidence type="ECO:0000256" key="6">
    <source>
        <dbReference type="ARBA" id="ARBA00023242"/>
    </source>
</evidence>
<dbReference type="PROSITE" id="PS50157">
    <property type="entry name" value="ZINC_FINGER_C2H2_2"/>
    <property type="match status" value="2"/>
</dbReference>
<keyword evidence="3" id="KW-0677">Repeat</keyword>
<comment type="subcellular location">
    <subcellularLocation>
        <location evidence="1">Nucleus</location>
    </subcellularLocation>
</comment>
<feature type="compositionally biased region" description="Polar residues" evidence="8">
    <location>
        <begin position="220"/>
        <end position="235"/>
    </location>
</feature>
<feature type="domain" description="C2H2-type" evidence="9">
    <location>
        <begin position="90"/>
        <end position="119"/>
    </location>
</feature>
<proteinExistence type="predicted"/>
<dbReference type="Gene3D" id="3.30.160.60">
    <property type="entry name" value="Classic Zinc Finger"/>
    <property type="match status" value="1"/>
</dbReference>
<evidence type="ECO:0000256" key="2">
    <source>
        <dbReference type="ARBA" id="ARBA00022723"/>
    </source>
</evidence>
<evidence type="ECO:0000256" key="7">
    <source>
        <dbReference type="PROSITE-ProRule" id="PRU00042"/>
    </source>
</evidence>
<evidence type="ECO:0000313" key="12">
    <source>
        <dbReference type="Proteomes" id="UP000230605"/>
    </source>
</evidence>
<reference evidence="11 13" key="2">
    <citation type="submission" date="2023-09" db="EMBL/GenBank/DDBJ databases">
        <title>Complete-Gapless Cercospora beticola genome.</title>
        <authorList>
            <person name="Wyatt N.A."/>
            <person name="Spanner R.E."/>
            <person name="Bolton M.D."/>
        </authorList>
    </citation>
    <scope>NUCLEOTIDE SEQUENCE [LARGE SCALE GENOMIC DNA]</scope>
    <source>
        <strain evidence="11">Cb09-40</strain>
    </source>
</reference>
<dbReference type="GO" id="GO:0000981">
    <property type="term" value="F:DNA-binding transcription factor activity, RNA polymerase II-specific"/>
    <property type="evidence" value="ECO:0007669"/>
    <property type="project" value="InterPro"/>
</dbReference>
<dbReference type="Proteomes" id="UP000230605">
    <property type="component" value="Chromosome 4"/>
</dbReference>
<dbReference type="SUPFAM" id="SSF57667">
    <property type="entry name" value="beta-beta-alpha zinc fingers"/>
    <property type="match status" value="1"/>
</dbReference>
<accession>A0A2G5HLC8</accession>
<dbReference type="GO" id="GO:0006351">
    <property type="term" value="P:DNA-templated transcription"/>
    <property type="evidence" value="ECO:0007669"/>
    <property type="project" value="InterPro"/>
</dbReference>
<evidence type="ECO:0000259" key="9">
    <source>
        <dbReference type="PROSITE" id="PS50157"/>
    </source>
</evidence>
<feature type="region of interest" description="Disordered" evidence="8">
    <location>
        <begin position="632"/>
        <end position="662"/>
    </location>
</feature>
<keyword evidence="5" id="KW-0862">Zinc</keyword>
<feature type="region of interest" description="Disordered" evidence="8">
    <location>
        <begin position="1060"/>
        <end position="1084"/>
    </location>
</feature>
<keyword evidence="13" id="KW-1185">Reference proteome</keyword>